<dbReference type="OrthoDB" id="4126938at2759"/>
<gene>
    <name evidence="2" type="ORF">A1O1_05386</name>
</gene>
<organism evidence="2 3">
    <name type="scientific">Capronia coronata CBS 617.96</name>
    <dbReference type="NCBI Taxonomy" id="1182541"/>
    <lineage>
        <taxon>Eukaryota</taxon>
        <taxon>Fungi</taxon>
        <taxon>Dikarya</taxon>
        <taxon>Ascomycota</taxon>
        <taxon>Pezizomycotina</taxon>
        <taxon>Eurotiomycetes</taxon>
        <taxon>Chaetothyriomycetidae</taxon>
        <taxon>Chaetothyriales</taxon>
        <taxon>Herpotrichiellaceae</taxon>
        <taxon>Capronia</taxon>
    </lineage>
</organism>
<feature type="signal peptide" evidence="1">
    <location>
        <begin position="1"/>
        <end position="25"/>
    </location>
</feature>
<accession>W9YGS3</accession>
<evidence type="ECO:0008006" key="4">
    <source>
        <dbReference type="Google" id="ProtNLM"/>
    </source>
</evidence>
<protein>
    <recommendedName>
        <fullName evidence="4">WSC domain-containing protein</fullName>
    </recommendedName>
</protein>
<evidence type="ECO:0000256" key="1">
    <source>
        <dbReference type="SAM" id="SignalP"/>
    </source>
</evidence>
<keyword evidence="1" id="KW-0732">Signal</keyword>
<dbReference type="eggNOG" id="ENOG502TB1G">
    <property type="taxonomic scope" value="Eukaryota"/>
</dbReference>
<name>W9YGS3_9EURO</name>
<keyword evidence="3" id="KW-1185">Reference proteome</keyword>
<dbReference type="EMBL" id="AMWN01000004">
    <property type="protein sequence ID" value="EXJ88456.1"/>
    <property type="molecule type" value="Genomic_DNA"/>
</dbReference>
<dbReference type="RefSeq" id="XP_007724462.1">
    <property type="nucleotide sequence ID" value="XM_007726272.1"/>
</dbReference>
<evidence type="ECO:0000313" key="2">
    <source>
        <dbReference type="EMBL" id="EXJ88456.1"/>
    </source>
</evidence>
<evidence type="ECO:0000313" key="3">
    <source>
        <dbReference type="Proteomes" id="UP000019484"/>
    </source>
</evidence>
<dbReference type="GeneID" id="19160261"/>
<dbReference type="HOGENOM" id="CLU_332337_0_0_1"/>
<proteinExistence type="predicted"/>
<reference evidence="2 3" key="1">
    <citation type="submission" date="2013-03" db="EMBL/GenBank/DDBJ databases">
        <title>The Genome Sequence of Capronia coronata CBS 617.96.</title>
        <authorList>
            <consortium name="The Broad Institute Genomics Platform"/>
            <person name="Cuomo C."/>
            <person name="de Hoog S."/>
            <person name="Gorbushina A."/>
            <person name="Walker B."/>
            <person name="Young S.K."/>
            <person name="Zeng Q."/>
            <person name="Gargeya S."/>
            <person name="Fitzgerald M."/>
            <person name="Haas B."/>
            <person name="Abouelleil A."/>
            <person name="Allen A.W."/>
            <person name="Alvarado L."/>
            <person name="Arachchi H.M."/>
            <person name="Berlin A.M."/>
            <person name="Chapman S.B."/>
            <person name="Gainer-Dewar J."/>
            <person name="Goldberg J."/>
            <person name="Griggs A."/>
            <person name="Gujja S."/>
            <person name="Hansen M."/>
            <person name="Howarth C."/>
            <person name="Imamovic A."/>
            <person name="Ireland A."/>
            <person name="Larimer J."/>
            <person name="McCowan C."/>
            <person name="Murphy C."/>
            <person name="Pearson M."/>
            <person name="Poon T.W."/>
            <person name="Priest M."/>
            <person name="Roberts A."/>
            <person name="Saif S."/>
            <person name="Shea T."/>
            <person name="Sisk P."/>
            <person name="Sykes S."/>
            <person name="Wortman J."/>
            <person name="Nusbaum C."/>
            <person name="Birren B."/>
        </authorList>
    </citation>
    <scope>NUCLEOTIDE SEQUENCE [LARGE SCALE GENOMIC DNA]</scope>
    <source>
        <strain evidence="2 3">CBS 617.96</strain>
    </source>
</reference>
<dbReference type="AlphaFoldDB" id="W9YGS3"/>
<dbReference type="Proteomes" id="UP000019484">
    <property type="component" value="Unassembled WGS sequence"/>
</dbReference>
<comment type="caution">
    <text evidence="2">The sequence shown here is derived from an EMBL/GenBank/DDBJ whole genome shotgun (WGS) entry which is preliminary data.</text>
</comment>
<feature type="chain" id="PRO_5004932735" description="WSC domain-containing protein" evidence="1">
    <location>
        <begin position="26"/>
        <end position="922"/>
    </location>
</feature>
<sequence>MKDWPPGAVSYLVVILCLLTSFINAGPVHKSLTSVVSSLPSTASFHTGYPVPTLIAEPAGPLKNILLKSPELIAERDLDGLADLAPDLSQRDSDEGLHDYALVCDNKKATDICAKAPLSYSCNSNGKVTFTDPELFCSVACECINLKPAQRCIIQPQVVTCVTRNGVVYKDDGQKIGLVTEALVHANGTLDFSHALSKRDDGVVHNFALVCKDKSSTSLCSKKPFEYYCKDSGAVARKGKYVKFCGYACECVNLAPRRCVDRLFEVACKVLGGLALAGNGTVLGRVEDAQVFPNGTLDFSHASAKQETSKVPDPVGNALESVPATAKRDSLAAAHSYALVCGQNQAWTNLCLKHAYGYYCTSNGALRNSGKEVTLCEQTCECVDLNPKPKCILSPFLGVTCSVNGDMVYDDEGQPLGNVSDAVVHPNGTIDFTASTIVTREADDTSDNWALLCYNPHHTRTCHGSSFGYSCANQNMTFTSHDSVCSEICQCSNIKSMYRCITRSSKHTGCHIDDNNAYEVNGPLIGDVLGRLADAIIHPDATIDFSGNNGATNAPKIPSDTIVQDVEIEDISPALPKRDEDVSMDHWVLWCSNRQHTLTCGSAPISYRCHQALIVHDHDEADWVCDKICHCIDQYPTQQCIPTKGYVALCPMQGNVVLHPNGTILGNLSDAYIHPNGTLDFTRLPAKHDVSPRLLGLLHMHCVTAGGHQDDLLTQHCSEHGYSCVADPEGLLSHLQHDSQVLKQCSDNCRCPRPFVHEPKMSIEDRSASLKHFKVENDIVQLNISAPASGIPHNQSSDTYQLDCGHLPEGPSFCSTADMGYFCRANATVVRSSTERSPGVTWCDFYCKCIFRHPIPCLNEWNIPFCQEMIDGSIRDASNLSTVIGTIDNSWVMPNGTLLIDRGTPYVVQSYVNITQVEPPST</sequence>